<sequence>MSGFEPYRQYKMSGVDWLGDVPEHWTTGTLRWYATIQGGIAKGKDYQGRDTVSVPYLRVANVQDGFLDLTEVKEISVLESELERYSLQLDDVLMNEGGDNDKLGRGAVWRGQINPCLHQNHVFAIRTNHLLKPEWLATFTGSQPARTYFFLNSKQSTNLASISASNIMSLALPIPPVAEQERVLRFLNHEIARIDALIQEQQRLIELLKEKRQAVISHAVTKGLDPTVPTMDSGVEWLGPVPAHWRQNYKLGAMADERRGGFVNGPFGSDLLSSELTHEGVPVVYIRDVKPTGYFRKSTDCVTKEKARQLSVCRVLPGDVLVAKVGSPPGDACIYPGSEPDGIVTQDVVRIRVKSEVVDAEYLVFLLKSNYARAVVDAVSVESTRKRFSLGDYKQLKLPLPPLAEQVQIARNIGTQFETMDALLSTANEGIFLIQERRSALITAAVTGKIDVRDWQPSAIAPSSQLAQEAV</sequence>
<dbReference type="RefSeq" id="WP_150276176.1">
    <property type="nucleotide sequence ID" value="NZ_BMFF01000002.1"/>
</dbReference>
<dbReference type="CDD" id="cd17253">
    <property type="entry name" value="RMtype1_S_Eco933I-TRD2-CR2_like"/>
    <property type="match status" value="1"/>
</dbReference>
<reference evidence="6" key="1">
    <citation type="journal article" date="2019" name="Int. J. Syst. Evol. Microbiol.">
        <title>The Global Catalogue of Microorganisms (GCM) 10K type strain sequencing project: providing services to taxonomists for standard genome sequencing and annotation.</title>
        <authorList>
            <consortium name="The Broad Institute Genomics Platform"/>
            <consortium name="The Broad Institute Genome Sequencing Center for Infectious Disease"/>
            <person name="Wu L."/>
            <person name="Ma J."/>
        </authorList>
    </citation>
    <scope>NUCLEOTIDE SEQUENCE [LARGE SCALE GENOMIC DNA]</scope>
    <source>
        <strain evidence="6">CGMCC 1.12482</strain>
    </source>
</reference>
<evidence type="ECO:0000256" key="1">
    <source>
        <dbReference type="ARBA" id="ARBA00010923"/>
    </source>
</evidence>
<dbReference type="InterPro" id="IPR051212">
    <property type="entry name" value="Type-I_RE_S_subunit"/>
</dbReference>
<keyword evidence="6" id="KW-1185">Reference proteome</keyword>
<evidence type="ECO:0000313" key="6">
    <source>
        <dbReference type="Proteomes" id="UP000638188"/>
    </source>
</evidence>
<protein>
    <submittedName>
        <fullName evidence="5">Type I restriction-modification protein subunit S</fullName>
    </submittedName>
</protein>
<keyword evidence="3" id="KW-0238">DNA-binding</keyword>
<organism evidence="5 6">
    <name type="scientific">Halopseudomonas salina</name>
    <dbReference type="NCBI Taxonomy" id="1323744"/>
    <lineage>
        <taxon>Bacteria</taxon>
        <taxon>Pseudomonadati</taxon>
        <taxon>Pseudomonadota</taxon>
        <taxon>Gammaproteobacteria</taxon>
        <taxon>Pseudomonadales</taxon>
        <taxon>Pseudomonadaceae</taxon>
        <taxon>Halopseudomonas</taxon>
    </lineage>
</organism>
<dbReference type="PANTHER" id="PTHR43140:SF1">
    <property type="entry name" value="TYPE I RESTRICTION ENZYME ECOKI SPECIFICITY SUBUNIT"/>
    <property type="match status" value="1"/>
</dbReference>
<comment type="caution">
    <text evidence="5">The sequence shown here is derived from an EMBL/GenBank/DDBJ whole genome shotgun (WGS) entry which is preliminary data.</text>
</comment>
<dbReference type="InterPro" id="IPR000055">
    <property type="entry name" value="Restrct_endonuc_typeI_TRD"/>
</dbReference>
<gene>
    <name evidence="5" type="ORF">GCM10007418_09340</name>
</gene>
<dbReference type="PANTHER" id="PTHR43140">
    <property type="entry name" value="TYPE-1 RESTRICTION ENZYME ECOKI SPECIFICITY PROTEIN"/>
    <property type="match status" value="1"/>
</dbReference>
<evidence type="ECO:0000259" key="4">
    <source>
        <dbReference type="Pfam" id="PF01420"/>
    </source>
</evidence>
<evidence type="ECO:0000313" key="5">
    <source>
        <dbReference type="EMBL" id="GGC91848.1"/>
    </source>
</evidence>
<evidence type="ECO:0000256" key="2">
    <source>
        <dbReference type="ARBA" id="ARBA00022747"/>
    </source>
</evidence>
<dbReference type="EMBL" id="BMFF01000002">
    <property type="protein sequence ID" value="GGC91848.1"/>
    <property type="molecule type" value="Genomic_DNA"/>
</dbReference>
<dbReference type="SUPFAM" id="SSF116734">
    <property type="entry name" value="DNA methylase specificity domain"/>
    <property type="match status" value="2"/>
</dbReference>
<keyword evidence="2" id="KW-0680">Restriction system</keyword>
<proteinExistence type="inferred from homology"/>
<dbReference type="Pfam" id="PF01420">
    <property type="entry name" value="Methylase_S"/>
    <property type="match status" value="1"/>
</dbReference>
<accession>A0ABQ1P692</accession>
<comment type="similarity">
    <text evidence="1">Belongs to the type-I restriction system S methylase family.</text>
</comment>
<dbReference type="Gene3D" id="3.90.220.20">
    <property type="entry name" value="DNA methylase specificity domains"/>
    <property type="match status" value="2"/>
</dbReference>
<dbReference type="Proteomes" id="UP000638188">
    <property type="component" value="Unassembled WGS sequence"/>
</dbReference>
<feature type="domain" description="Type I restriction modification DNA specificity" evidence="4">
    <location>
        <begin position="327"/>
        <end position="413"/>
    </location>
</feature>
<name>A0ABQ1P692_9GAMM</name>
<dbReference type="InterPro" id="IPR044946">
    <property type="entry name" value="Restrct_endonuc_typeI_TRD_sf"/>
</dbReference>
<evidence type="ECO:0000256" key="3">
    <source>
        <dbReference type="ARBA" id="ARBA00023125"/>
    </source>
</evidence>